<dbReference type="InterPro" id="IPR029055">
    <property type="entry name" value="Ntn_hydrolases_N"/>
</dbReference>
<evidence type="ECO:0000256" key="1">
    <source>
        <dbReference type="ARBA" id="ARBA00022605"/>
    </source>
</evidence>
<dbReference type="PANTHER" id="PTHR45937">
    <property type="entry name" value="ASPARAGINE SYNTHETASE DOMAIN-CONTAINING PROTEIN 1"/>
    <property type="match status" value="1"/>
</dbReference>
<dbReference type="Gene3D" id="3.40.50.620">
    <property type="entry name" value="HUPs"/>
    <property type="match status" value="1"/>
</dbReference>
<dbReference type="EnsemblPlants" id="Kaladp0043s0185.1.v1.1">
    <property type="protein sequence ID" value="Kaladp0043s0185.1.v1.1"/>
    <property type="gene ID" value="Kaladp0043s0185.v1.1"/>
</dbReference>
<organism evidence="6 7">
    <name type="scientific">Kalanchoe fedtschenkoi</name>
    <name type="common">Lavender scallops</name>
    <name type="synonym">South American air plant</name>
    <dbReference type="NCBI Taxonomy" id="63787"/>
    <lineage>
        <taxon>Eukaryota</taxon>
        <taxon>Viridiplantae</taxon>
        <taxon>Streptophyta</taxon>
        <taxon>Embryophyta</taxon>
        <taxon>Tracheophyta</taxon>
        <taxon>Spermatophyta</taxon>
        <taxon>Magnoliopsida</taxon>
        <taxon>eudicotyledons</taxon>
        <taxon>Gunneridae</taxon>
        <taxon>Pentapetalae</taxon>
        <taxon>Saxifragales</taxon>
        <taxon>Crassulaceae</taxon>
        <taxon>Kalanchoe</taxon>
    </lineage>
</organism>
<reference evidence="6" key="1">
    <citation type="submission" date="2021-01" db="UniProtKB">
        <authorList>
            <consortium name="EnsemblPlants"/>
        </authorList>
    </citation>
    <scope>IDENTIFICATION</scope>
</reference>
<keyword evidence="7" id="KW-1185">Reference proteome</keyword>
<accession>A0A7N0TSS8</accession>
<evidence type="ECO:0000259" key="5">
    <source>
        <dbReference type="Pfam" id="PF13537"/>
    </source>
</evidence>
<keyword evidence="2" id="KW-0061">Asparagine biosynthesis</keyword>
<dbReference type="InterPro" id="IPR051857">
    <property type="entry name" value="Asn_synthetase_domain"/>
</dbReference>
<evidence type="ECO:0000256" key="3">
    <source>
        <dbReference type="ARBA" id="ARBA00022962"/>
    </source>
</evidence>
<dbReference type="OMA" id="SVYESCP"/>
<dbReference type="Pfam" id="PF13537">
    <property type="entry name" value="GATase_7"/>
    <property type="match status" value="1"/>
</dbReference>
<protein>
    <recommendedName>
        <fullName evidence="8">Glutamine amidotransferase type-2 domain-containing protein</fullName>
    </recommendedName>
</protein>
<dbReference type="GO" id="GO:0006529">
    <property type="term" value="P:asparagine biosynthetic process"/>
    <property type="evidence" value="ECO:0007669"/>
    <property type="project" value="UniProtKB-KW"/>
</dbReference>
<dbReference type="AlphaFoldDB" id="A0A7N0TSS8"/>
<evidence type="ECO:0000259" key="4">
    <source>
        <dbReference type="Pfam" id="PF00733"/>
    </source>
</evidence>
<sequence>MCGIAVIVSGVRINVSALSCPNPSHSPQSQSLESFSIGDICEALRRRGPDSLGSKKVRLGFSGDVVWSATEDSENEVDRGNGALLENSELVNGGAVRTGADMCFIGATLQLRGVNPVRQPMVDSSRNILVYNGEIFGGIDVDSETNDGEVLMGCLGNCCSCCVEVHTQQNCCCDAKEKKSIPELLSAIKGPWALAFWQNNSRTLWFGRDAFGRRSLLVHWPSSEDNRLLLSSVGPQSSAAKSSAACEVKDGANNKSFWEELPCGVHSMHFSSSNFDNDIQGEIRRHEWTSPMLMDLIKWDRSSVEPKPADLISSNFELHQQNGGPYLPSSASMPAQRVLCALREAVIKRATGSRIFKAAACDVRKREHVPVAVLFSGGLDSMILAALLDECLDPNYEIDLLNVSFDGESAPDRLSARAGLKELKQVSPLRRWKLVEIDADLSKLAAETTHVVSLIYPAKTYMDLNIGVALWLASGGDGWLFGGTNDPLVRKRYKSEARILLVGSGADEQCAGYGRHRTSFRSKGWVGLNEEMKLDMQRIWKRNLGRDDRCIADNGKEARFPFLDEDVIRTLLDLPLWVVADLNKPSGVGDKSILREVARLLGIKHAATFPKRAIQFGSRIARESNRTNFGSNRAANQASAGSAVIGTSLN</sequence>
<dbReference type="InterPro" id="IPR017932">
    <property type="entry name" value="GATase_2_dom"/>
</dbReference>
<dbReference type="Pfam" id="PF00733">
    <property type="entry name" value="Asn_synthase"/>
    <property type="match status" value="2"/>
</dbReference>
<keyword evidence="3" id="KW-0315">Glutamine amidotransferase</keyword>
<evidence type="ECO:0008006" key="8">
    <source>
        <dbReference type="Google" id="ProtNLM"/>
    </source>
</evidence>
<evidence type="ECO:0000313" key="7">
    <source>
        <dbReference type="Proteomes" id="UP000594263"/>
    </source>
</evidence>
<evidence type="ECO:0000313" key="6">
    <source>
        <dbReference type="EnsemblPlants" id="Kaladp0043s0185.1.v1.1"/>
    </source>
</evidence>
<dbReference type="GO" id="GO:0004066">
    <property type="term" value="F:asparagine synthase (glutamine-hydrolyzing) activity"/>
    <property type="evidence" value="ECO:0007669"/>
    <property type="project" value="InterPro"/>
</dbReference>
<dbReference type="Proteomes" id="UP000594263">
    <property type="component" value="Unplaced"/>
</dbReference>
<dbReference type="SUPFAM" id="SSF52402">
    <property type="entry name" value="Adenine nucleotide alpha hydrolases-like"/>
    <property type="match status" value="1"/>
</dbReference>
<feature type="domain" description="Asparagine synthetase" evidence="4">
    <location>
        <begin position="360"/>
        <end position="421"/>
    </location>
</feature>
<dbReference type="InterPro" id="IPR014729">
    <property type="entry name" value="Rossmann-like_a/b/a_fold"/>
</dbReference>
<keyword evidence="1" id="KW-0028">Amino-acid biosynthesis</keyword>
<dbReference type="PANTHER" id="PTHR45937:SF1">
    <property type="entry name" value="ASPARAGINE SYNTHETASE DOMAIN-CONTAINING PROTEIN 1"/>
    <property type="match status" value="1"/>
</dbReference>
<dbReference type="InterPro" id="IPR001962">
    <property type="entry name" value="Asn_synthase"/>
</dbReference>
<feature type="domain" description="Asparagine synthetase" evidence="4">
    <location>
        <begin position="522"/>
        <end position="601"/>
    </location>
</feature>
<feature type="domain" description="Glutamine amidotransferase type-2" evidence="5">
    <location>
        <begin position="118"/>
        <end position="232"/>
    </location>
</feature>
<dbReference type="Gene3D" id="3.60.20.10">
    <property type="entry name" value="Glutamine Phosphoribosylpyrophosphate, subunit 1, domain 1"/>
    <property type="match status" value="1"/>
</dbReference>
<dbReference type="SUPFAM" id="SSF56235">
    <property type="entry name" value="N-terminal nucleophile aminohydrolases (Ntn hydrolases)"/>
    <property type="match status" value="1"/>
</dbReference>
<name>A0A7N0TSS8_KALFE</name>
<evidence type="ECO:0000256" key="2">
    <source>
        <dbReference type="ARBA" id="ARBA00022888"/>
    </source>
</evidence>
<dbReference type="CDD" id="cd01991">
    <property type="entry name" value="Asn_synthase_B_C"/>
    <property type="match status" value="1"/>
</dbReference>
<dbReference type="Gramene" id="Kaladp0043s0185.1.v1.1">
    <property type="protein sequence ID" value="Kaladp0043s0185.1.v1.1"/>
    <property type="gene ID" value="Kaladp0043s0185.v1.1"/>
</dbReference>
<proteinExistence type="predicted"/>